<dbReference type="CDD" id="cd04301">
    <property type="entry name" value="NAT_SF"/>
    <property type="match status" value="1"/>
</dbReference>
<organism evidence="2">
    <name type="scientific">marine sediment metagenome</name>
    <dbReference type="NCBI Taxonomy" id="412755"/>
    <lineage>
        <taxon>unclassified sequences</taxon>
        <taxon>metagenomes</taxon>
        <taxon>ecological metagenomes</taxon>
    </lineage>
</organism>
<evidence type="ECO:0000313" key="2">
    <source>
        <dbReference type="EMBL" id="GAH76623.1"/>
    </source>
</evidence>
<dbReference type="AlphaFoldDB" id="X1K3I8"/>
<dbReference type="EMBL" id="BARU01042867">
    <property type="protein sequence ID" value="GAH76623.1"/>
    <property type="molecule type" value="Genomic_DNA"/>
</dbReference>
<sequence length="200" mass="23161">ACRRHGIGSKIITEIFKRAKEKNISEIFYGASIPNYWQPGVDIRHTSLFFFLKKHGFKSHRPIFNLTASLTEFKDKPVLEKNGYKYERVQPKDFNNTSRFVKKQFPRGTWAEEVQLSFNIDPPTTFIAKNIKNEIVGFSTHSQFYPGSFGPTGVLDSLRGKSIGRELFFWCLWDMKQNGLNTCEIMWVGGDTIKFYSKVI</sequence>
<dbReference type="GO" id="GO:0016747">
    <property type="term" value="F:acyltransferase activity, transferring groups other than amino-acyl groups"/>
    <property type="evidence" value="ECO:0007669"/>
    <property type="project" value="InterPro"/>
</dbReference>
<protein>
    <recommendedName>
        <fullName evidence="1">N-acetyltransferase domain-containing protein</fullName>
    </recommendedName>
</protein>
<feature type="non-terminal residue" evidence="2">
    <location>
        <position position="200"/>
    </location>
</feature>
<reference evidence="2" key="1">
    <citation type="journal article" date="2014" name="Front. Microbiol.">
        <title>High frequency of phylogenetically diverse reductive dehalogenase-homologous genes in deep subseafloor sedimentary metagenomes.</title>
        <authorList>
            <person name="Kawai M."/>
            <person name="Futagami T."/>
            <person name="Toyoda A."/>
            <person name="Takaki Y."/>
            <person name="Nishi S."/>
            <person name="Hori S."/>
            <person name="Arai W."/>
            <person name="Tsubouchi T."/>
            <person name="Morono Y."/>
            <person name="Uchiyama I."/>
            <person name="Ito T."/>
            <person name="Fujiyama A."/>
            <person name="Inagaki F."/>
            <person name="Takami H."/>
        </authorList>
    </citation>
    <scope>NUCLEOTIDE SEQUENCE</scope>
    <source>
        <strain evidence="2">Expedition CK06-06</strain>
    </source>
</reference>
<evidence type="ECO:0000259" key="1">
    <source>
        <dbReference type="PROSITE" id="PS51186"/>
    </source>
</evidence>
<dbReference type="SUPFAM" id="SSF55729">
    <property type="entry name" value="Acyl-CoA N-acyltransferases (Nat)"/>
    <property type="match status" value="1"/>
</dbReference>
<feature type="domain" description="N-acetyltransferase" evidence="1">
    <location>
        <begin position="84"/>
        <end position="200"/>
    </location>
</feature>
<dbReference type="InterPro" id="IPR016181">
    <property type="entry name" value="Acyl_CoA_acyltransferase"/>
</dbReference>
<gene>
    <name evidence="2" type="ORF">S03H2_65770</name>
</gene>
<proteinExistence type="predicted"/>
<feature type="non-terminal residue" evidence="2">
    <location>
        <position position="1"/>
    </location>
</feature>
<comment type="caution">
    <text evidence="2">The sequence shown here is derived from an EMBL/GenBank/DDBJ whole genome shotgun (WGS) entry which is preliminary data.</text>
</comment>
<name>X1K3I8_9ZZZZ</name>
<dbReference type="Gene3D" id="3.40.630.30">
    <property type="match status" value="2"/>
</dbReference>
<accession>X1K3I8</accession>
<dbReference type="PROSITE" id="PS51186">
    <property type="entry name" value="GNAT"/>
    <property type="match status" value="1"/>
</dbReference>
<dbReference type="InterPro" id="IPR000182">
    <property type="entry name" value="GNAT_dom"/>
</dbReference>